<feature type="domain" description="SAP" evidence="3">
    <location>
        <begin position="38"/>
        <end position="72"/>
    </location>
</feature>
<keyword evidence="2" id="KW-1133">Transmembrane helix</keyword>
<accession>A0AAW2HBW6</accession>
<dbReference type="EMBL" id="JARGDH010000005">
    <property type="protein sequence ID" value="KAL0267225.1"/>
    <property type="molecule type" value="Genomic_DNA"/>
</dbReference>
<feature type="transmembrane region" description="Helical" evidence="2">
    <location>
        <begin position="186"/>
        <end position="209"/>
    </location>
</feature>
<feature type="transmembrane region" description="Helical" evidence="2">
    <location>
        <begin position="325"/>
        <end position="341"/>
    </location>
</feature>
<dbReference type="InterPro" id="IPR036361">
    <property type="entry name" value="SAP_dom_sf"/>
</dbReference>
<comment type="caution">
    <text evidence="4">The sequence shown here is derived from an EMBL/GenBank/DDBJ whole genome shotgun (WGS) entry which is preliminary data.</text>
</comment>
<name>A0AAW2HBW6_9NEOP</name>
<evidence type="ECO:0000256" key="2">
    <source>
        <dbReference type="SAM" id="Phobius"/>
    </source>
</evidence>
<keyword evidence="2" id="KW-0812">Transmembrane</keyword>
<dbReference type="Pfam" id="PF02037">
    <property type="entry name" value="SAP"/>
    <property type="match status" value="1"/>
</dbReference>
<gene>
    <name evidence="4" type="ORF">PYX00_009562</name>
</gene>
<dbReference type="SMART" id="SM00513">
    <property type="entry name" value="SAP"/>
    <property type="match status" value="1"/>
</dbReference>
<organism evidence="4">
    <name type="scientific">Menopon gallinae</name>
    <name type="common">poultry shaft louse</name>
    <dbReference type="NCBI Taxonomy" id="328185"/>
    <lineage>
        <taxon>Eukaryota</taxon>
        <taxon>Metazoa</taxon>
        <taxon>Ecdysozoa</taxon>
        <taxon>Arthropoda</taxon>
        <taxon>Hexapoda</taxon>
        <taxon>Insecta</taxon>
        <taxon>Pterygota</taxon>
        <taxon>Neoptera</taxon>
        <taxon>Paraneoptera</taxon>
        <taxon>Psocodea</taxon>
        <taxon>Troctomorpha</taxon>
        <taxon>Phthiraptera</taxon>
        <taxon>Amblycera</taxon>
        <taxon>Menoponidae</taxon>
        <taxon>Menopon</taxon>
    </lineage>
</organism>
<protein>
    <recommendedName>
        <fullName evidence="3">SAP domain-containing protein</fullName>
    </recommendedName>
</protein>
<evidence type="ECO:0000313" key="4">
    <source>
        <dbReference type="EMBL" id="KAL0267225.1"/>
    </source>
</evidence>
<proteinExistence type="predicted"/>
<feature type="transmembrane region" description="Helical" evidence="2">
    <location>
        <begin position="380"/>
        <end position="404"/>
    </location>
</feature>
<feature type="region of interest" description="Disordered" evidence="1">
    <location>
        <begin position="1"/>
        <end position="21"/>
    </location>
</feature>
<keyword evidence="2" id="KW-0472">Membrane</keyword>
<dbReference type="AlphaFoldDB" id="A0AAW2HBW6"/>
<reference evidence="4" key="1">
    <citation type="journal article" date="2024" name="Gigascience">
        <title>Chromosome-level genome of the poultry shaft louse Menopon gallinae provides insight into the host-switching and adaptive evolution of parasitic lice.</title>
        <authorList>
            <person name="Xu Y."/>
            <person name="Ma L."/>
            <person name="Liu S."/>
            <person name="Liang Y."/>
            <person name="Liu Q."/>
            <person name="He Z."/>
            <person name="Tian L."/>
            <person name="Duan Y."/>
            <person name="Cai W."/>
            <person name="Li H."/>
            <person name="Song F."/>
        </authorList>
    </citation>
    <scope>NUCLEOTIDE SEQUENCE</scope>
    <source>
        <strain evidence="4">Cailab_2023a</strain>
    </source>
</reference>
<feature type="transmembrane region" description="Helical" evidence="2">
    <location>
        <begin position="146"/>
        <end position="166"/>
    </location>
</feature>
<feature type="transmembrane region" description="Helical" evidence="2">
    <location>
        <begin position="347"/>
        <end position="368"/>
    </location>
</feature>
<evidence type="ECO:0000256" key="1">
    <source>
        <dbReference type="SAM" id="MobiDB-lite"/>
    </source>
</evidence>
<dbReference type="Gene3D" id="1.10.720.30">
    <property type="entry name" value="SAP domain"/>
    <property type="match status" value="1"/>
</dbReference>
<evidence type="ECO:0000259" key="3">
    <source>
        <dbReference type="PROSITE" id="PS50800"/>
    </source>
</evidence>
<sequence>MGMKKPSQKMRSAGNIKRNADTAQALKNQSSDRLLTQMTSLTKDQLKSELKKRGLKITGTKSELFQRLENVMASVKRKSELLNSSQMNGDTRRPNSRIILGHNRREEERIEREKIVLWRRPFQTISYATRELNYNRSIFITKAKKYKISVILMLIFFLSWYILLHLNGPHQNYIQLVQSKIVWCLYWLGLGVLSSVGLGTGLHTFLLYLGPHIATVTLAAYECGSLNFPEPPYPDEIVCPEKNDPNWGASILNIMSKVRIEAMMWGAGTALGELPPYFMARASRLSGYDPDDKEDLREFEELQKKKQNPESMNLIDRAKLAVERIVEKVGFLGILACASIPNPLFDLAGITCGHFLVPFWTFFGATLIGKAIIKMHIQKMFVIIAFNETLVEKAVSFLGFMPFVGQKLQEPFKAFLVRQKLKLHRRSDSEVPAEGNLLASVFEKFVITMVLYFVVSIVNSLAQSYHKRICKERRNPKHTKD</sequence>
<dbReference type="InterPro" id="IPR003034">
    <property type="entry name" value="SAP_dom"/>
</dbReference>
<feature type="transmembrane region" description="Helical" evidence="2">
    <location>
        <begin position="445"/>
        <end position="465"/>
    </location>
</feature>
<dbReference type="PROSITE" id="PS50800">
    <property type="entry name" value="SAP"/>
    <property type="match status" value="1"/>
</dbReference>
<dbReference type="SUPFAM" id="SSF68906">
    <property type="entry name" value="SAP domain"/>
    <property type="match status" value="1"/>
</dbReference>